<dbReference type="OMA" id="TECTILE"/>
<evidence type="ECO:0000313" key="2">
    <source>
        <dbReference type="Proteomes" id="UP000276776"/>
    </source>
</evidence>
<gene>
    <name evidence="1" type="ORF">TCLT_LOCUS2952</name>
</gene>
<name>A0A0N5CRV1_THECL</name>
<reference evidence="1 2" key="2">
    <citation type="submission" date="2018-11" db="EMBL/GenBank/DDBJ databases">
        <authorList>
            <consortium name="Pathogen Informatics"/>
        </authorList>
    </citation>
    <scope>NUCLEOTIDE SEQUENCE [LARGE SCALE GENOMIC DNA]</scope>
</reference>
<reference evidence="3" key="1">
    <citation type="submission" date="2017-02" db="UniProtKB">
        <authorList>
            <consortium name="WormBaseParasite"/>
        </authorList>
    </citation>
    <scope>IDENTIFICATION</scope>
</reference>
<sequence>MIVPDGHCITRYKQNFYEVHCCCDQQYREECVIKTDQENNICATGTISESEVAIEKSSIKSLSVASRCVTSFLLNASKNGMIKLVNASYGIPRINPNTGANDCDRYSPKDSVTECTILENCNRMCPLRKPLQYSNELIKVSFITIIQII</sequence>
<organism evidence="3">
    <name type="scientific">Thelazia callipaeda</name>
    <name type="common">Oriental eyeworm</name>
    <name type="synonym">Parasitic nematode</name>
    <dbReference type="NCBI Taxonomy" id="103827"/>
    <lineage>
        <taxon>Eukaryota</taxon>
        <taxon>Metazoa</taxon>
        <taxon>Ecdysozoa</taxon>
        <taxon>Nematoda</taxon>
        <taxon>Chromadorea</taxon>
        <taxon>Rhabditida</taxon>
        <taxon>Spirurina</taxon>
        <taxon>Spiruromorpha</taxon>
        <taxon>Thelazioidea</taxon>
        <taxon>Thelaziidae</taxon>
        <taxon>Thelazia</taxon>
    </lineage>
</organism>
<accession>A0A0N5CRV1</accession>
<dbReference type="Proteomes" id="UP000276776">
    <property type="component" value="Unassembled WGS sequence"/>
</dbReference>
<keyword evidence="2" id="KW-1185">Reference proteome</keyword>
<dbReference type="AlphaFoldDB" id="A0A0N5CRV1"/>
<dbReference type="WBParaSite" id="TCLT_0000295101-mRNA-1">
    <property type="protein sequence ID" value="TCLT_0000295101-mRNA-1"/>
    <property type="gene ID" value="TCLT_0000295101"/>
</dbReference>
<dbReference type="OrthoDB" id="5849199at2759"/>
<dbReference type="EMBL" id="UYYF01000829">
    <property type="protein sequence ID" value="VDM99176.1"/>
    <property type="molecule type" value="Genomic_DNA"/>
</dbReference>
<evidence type="ECO:0000313" key="3">
    <source>
        <dbReference type="WBParaSite" id="TCLT_0000295101-mRNA-1"/>
    </source>
</evidence>
<protein>
    <submittedName>
        <fullName evidence="3">DUF1619 domain-containing protein</fullName>
    </submittedName>
</protein>
<evidence type="ECO:0000313" key="1">
    <source>
        <dbReference type="EMBL" id="VDM99176.1"/>
    </source>
</evidence>
<proteinExistence type="predicted"/>